<name>A0A0M4SXX0_9GAMM</name>
<sequence length="192" mass="23370">MRSIYRLSYKEERLPIPIRRLLIFNEICRMARLKPNKMVHLLPHTKQAFGVMYLQDCKKYIAYGGMFEYAHVRRDVVEQGVHRLPHYQYVMCAITIKRQAFTKPVRTPVELLWHWQDYVKNRRYTYLDIDEQPFFPVNDELEIEYPPHRYHERLVACEYLPLWDEQKILATPAYKDNKGRLRPKGYPEKRLI</sequence>
<evidence type="ECO:0000313" key="2">
    <source>
        <dbReference type="Proteomes" id="UP000059847"/>
    </source>
</evidence>
<keyword evidence="2" id="KW-1185">Reference proteome</keyword>
<gene>
    <name evidence="1" type="ORF">AOC03_07180</name>
</gene>
<accession>A0A0M4SXX0</accession>
<reference evidence="1 2" key="1">
    <citation type="submission" date="2015-09" db="EMBL/GenBank/DDBJ databases">
        <title>Complete genome of Psychrobacter urativorans R10.10B.</title>
        <authorList>
            <person name="See-Too W.S."/>
            <person name="Chan K.G."/>
        </authorList>
    </citation>
    <scope>NUCLEOTIDE SEQUENCE [LARGE SCALE GENOMIC DNA]</scope>
    <source>
        <strain evidence="1 2">R10.10B</strain>
    </source>
</reference>
<evidence type="ECO:0000313" key="1">
    <source>
        <dbReference type="EMBL" id="ALF59848.1"/>
    </source>
</evidence>
<dbReference type="AlphaFoldDB" id="A0A0M4SXX0"/>
<dbReference type="RefSeq" id="WP_062534612.1">
    <property type="nucleotide sequence ID" value="NZ_CP012678.1"/>
</dbReference>
<protein>
    <submittedName>
        <fullName evidence="1">Uncharacterized protein</fullName>
    </submittedName>
</protein>
<proteinExistence type="predicted"/>
<organism evidence="1 2">
    <name type="scientific">Psychrobacter urativorans</name>
    <dbReference type="NCBI Taxonomy" id="45610"/>
    <lineage>
        <taxon>Bacteria</taxon>
        <taxon>Pseudomonadati</taxon>
        <taxon>Pseudomonadota</taxon>
        <taxon>Gammaproteobacteria</taxon>
        <taxon>Moraxellales</taxon>
        <taxon>Moraxellaceae</taxon>
        <taxon>Psychrobacter</taxon>
    </lineage>
</organism>
<dbReference type="Proteomes" id="UP000059847">
    <property type="component" value="Chromosome"/>
</dbReference>
<dbReference type="KEGG" id="pur:AOC03_07180"/>
<dbReference type="EMBL" id="CP012678">
    <property type="protein sequence ID" value="ALF59848.1"/>
    <property type="molecule type" value="Genomic_DNA"/>
</dbReference>